<evidence type="ECO:0000313" key="2">
    <source>
        <dbReference type="EMBL" id="GFR37574.1"/>
    </source>
</evidence>
<feature type="coiled-coil region" evidence="1">
    <location>
        <begin position="175"/>
        <end position="214"/>
    </location>
</feature>
<protein>
    <submittedName>
        <fullName evidence="2">Uncharacterized protein</fullName>
    </submittedName>
</protein>
<reference evidence="2" key="2">
    <citation type="journal article" date="2021" name="Data Brief">
        <title>Draft genome sequence data of the facultative, thermophilic, xylanolytic bacterium Paenibacillus sp. strain DA-C8.</title>
        <authorList>
            <person name="Chhe C."/>
            <person name="Uke A."/>
            <person name="Baramee S."/>
            <person name="Ungkulpasvich U."/>
            <person name="Tachaapaikoon C."/>
            <person name="Pason P."/>
            <person name="Waeonukul R."/>
            <person name="Ratanakhanokchai K."/>
            <person name="Kosugi A."/>
        </authorList>
    </citation>
    <scope>NUCLEOTIDE SEQUENCE</scope>
    <source>
        <strain evidence="2">DA-C8</strain>
    </source>
</reference>
<proteinExistence type="predicted"/>
<keyword evidence="1" id="KW-0175">Coiled coil</keyword>
<sequence>MAGCRIGLAVVIAAVLCISGCTGIGAEDPYELLSQAVSEIYGQDDFTFEVSTAVNSKHSPGSRRKVFSGYVSGHNEIYLEPVDSGTGSSAAYSSMSDGLLHYKKENREWKLTGETRETGKLLPLYTLNPLIHAELLNRSKKIVSFEEAKGQTGKAVLSADVEDEDLLERVRAHIRSEHERIIKEAEARIRGSEHEALRAELKRYAEQAGRQLEQMLSTLTIDTDYRITVETRQRRMEELVYTAELEYEVNGKRQAETVETVYRFPR</sequence>
<name>A0A916QDH8_9BACL</name>
<dbReference type="AlphaFoldDB" id="A0A916QDH8"/>
<reference evidence="2" key="1">
    <citation type="submission" date="2020-08" db="EMBL/GenBank/DDBJ databases">
        <authorList>
            <person name="Uke A."/>
            <person name="Chhe C."/>
            <person name="Baramee S."/>
            <person name="Kosugi A."/>
        </authorList>
    </citation>
    <scope>NUCLEOTIDE SEQUENCE</scope>
    <source>
        <strain evidence="2">DA-C8</strain>
    </source>
</reference>
<evidence type="ECO:0000256" key="1">
    <source>
        <dbReference type="SAM" id="Coils"/>
    </source>
</evidence>
<accession>A0A916QDH8</accession>
<gene>
    <name evidence="2" type="ORF">PRECH8_08700</name>
</gene>
<keyword evidence="3" id="KW-1185">Reference proteome</keyword>
<dbReference type="RefSeq" id="WP_200965840.1">
    <property type="nucleotide sequence ID" value="NZ_BMAQ01000005.1"/>
</dbReference>
<evidence type="ECO:0000313" key="3">
    <source>
        <dbReference type="Proteomes" id="UP000654993"/>
    </source>
</evidence>
<organism evidence="2 3">
    <name type="scientific">Insulibacter thermoxylanivorax</name>
    <dbReference type="NCBI Taxonomy" id="2749268"/>
    <lineage>
        <taxon>Bacteria</taxon>
        <taxon>Bacillati</taxon>
        <taxon>Bacillota</taxon>
        <taxon>Bacilli</taxon>
        <taxon>Bacillales</taxon>
        <taxon>Paenibacillaceae</taxon>
        <taxon>Insulibacter</taxon>
    </lineage>
</organism>
<comment type="caution">
    <text evidence="2">The sequence shown here is derived from an EMBL/GenBank/DDBJ whole genome shotgun (WGS) entry which is preliminary data.</text>
</comment>
<dbReference type="Proteomes" id="UP000654993">
    <property type="component" value="Unassembled WGS sequence"/>
</dbReference>
<dbReference type="EMBL" id="BMAQ01000005">
    <property type="protein sequence ID" value="GFR37574.1"/>
    <property type="molecule type" value="Genomic_DNA"/>
</dbReference>